<evidence type="ECO:0000313" key="10">
    <source>
        <dbReference type="EMBL" id="MCS0495525.1"/>
    </source>
</evidence>
<dbReference type="AlphaFoldDB" id="A0A9X2PGD9"/>
<dbReference type="InterPro" id="IPR000515">
    <property type="entry name" value="MetI-like"/>
</dbReference>
<evidence type="ECO:0000256" key="2">
    <source>
        <dbReference type="ARBA" id="ARBA00022448"/>
    </source>
</evidence>
<evidence type="ECO:0000256" key="6">
    <source>
        <dbReference type="ARBA" id="ARBA00022989"/>
    </source>
</evidence>
<accession>A0A9X2PGD9</accession>
<dbReference type="InterPro" id="IPR035906">
    <property type="entry name" value="MetI-like_sf"/>
</dbReference>
<feature type="domain" description="ABC transmembrane type-1" evidence="9">
    <location>
        <begin position="73"/>
        <end position="261"/>
    </location>
</feature>
<comment type="caution">
    <text evidence="10">The sequence shown here is derived from an EMBL/GenBank/DDBJ whole genome shotgun (WGS) entry which is preliminary data.</text>
</comment>
<keyword evidence="3" id="KW-1003">Cell membrane</keyword>
<evidence type="ECO:0000256" key="1">
    <source>
        <dbReference type="ARBA" id="ARBA00004429"/>
    </source>
</evidence>
<feature type="transmembrane region" description="Helical" evidence="8">
    <location>
        <begin position="77"/>
        <end position="98"/>
    </location>
</feature>
<organism evidence="10 11">
    <name type="scientific">Ancylobacter mangrovi</name>
    <dbReference type="NCBI Taxonomy" id="2972472"/>
    <lineage>
        <taxon>Bacteria</taxon>
        <taxon>Pseudomonadati</taxon>
        <taxon>Pseudomonadota</taxon>
        <taxon>Alphaproteobacteria</taxon>
        <taxon>Hyphomicrobiales</taxon>
        <taxon>Xanthobacteraceae</taxon>
        <taxon>Ancylobacter</taxon>
    </lineage>
</organism>
<keyword evidence="11" id="KW-1185">Reference proteome</keyword>
<evidence type="ECO:0000256" key="3">
    <source>
        <dbReference type="ARBA" id="ARBA00022475"/>
    </source>
</evidence>
<proteinExistence type="inferred from homology"/>
<evidence type="ECO:0000256" key="7">
    <source>
        <dbReference type="ARBA" id="ARBA00023136"/>
    </source>
</evidence>
<comment type="similarity">
    <text evidence="8">Belongs to the binding-protein-dependent transport system permease family.</text>
</comment>
<dbReference type="Pfam" id="PF00528">
    <property type="entry name" value="BPD_transp_1"/>
    <property type="match status" value="1"/>
</dbReference>
<dbReference type="Gene3D" id="1.10.3720.10">
    <property type="entry name" value="MetI-like"/>
    <property type="match status" value="1"/>
</dbReference>
<dbReference type="PANTHER" id="PTHR43357:SF4">
    <property type="entry name" value="INNER MEMBRANE ABC TRANSPORTER PERMEASE PROTEIN YDCV"/>
    <property type="match status" value="1"/>
</dbReference>
<feature type="transmembrane region" description="Helical" evidence="8">
    <location>
        <begin position="138"/>
        <end position="164"/>
    </location>
</feature>
<evidence type="ECO:0000259" key="9">
    <source>
        <dbReference type="PROSITE" id="PS50928"/>
    </source>
</evidence>
<evidence type="ECO:0000256" key="5">
    <source>
        <dbReference type="ARBA" id="ARBA00022692"/>
    </source>
</evidence>
<dbReference type="PROSITE" id="PS50928">
    <property type="entry name" value="ABC_TM1"/>
    <property type="match status" value="1"/>
</dbReference>
<dbReference type="SUPFAM" id="SSF161098">
    <property type="entry name" value="MetI-like"/>
    <property type="match status" value="1"/>
</dbReference>
<feature type="transmembrane region" description="Helical" evidence="8">
    <location>
        <begin position="185"/>
        <end position="207"/>
    </location>
</feature>
<dbReference type="EMBL" id="JANTHZ010000003">
    <property type="protein sequence ID" value="MCS0495525.1"/>
    <property type="molecule type" value="Genomic_DNA"/>
</dbReference>
<feature type="transmembrane region" description="Helical" evidence="8">
    <location>
        <begin position="243"/>
        <end position="264"/>
    </location>
</feature>
<dbReference type="Proteomes" id="UP001151088">
    <property type="component" value="Unassembled WGS sequence"/>
</dbReference>
<evidence type="ECO:0000256" key="8">
    <source>
        <dbReference type="RuleBase" id="RU363032"/>
    </source>
</evidence>
<gene>
    <name evidence="10" type="ORF">NVS89_10485</name>
</gene>
<evidence type="ECO:0000313" key="11">
    <source>
        <dbReference type="Proteomes" id="UP001151088"/>
    </source>
</evidence>
<keyword evidence="7 8" id="KW-0472">Membrane</keyword>
<feature type="transmembrane region" description="Helical" evidence="8">
    <location>
        <begin position="105"/>
        <end position="132"/>
    </location>
</feature>
<keyword evidence="6 8" id="KW-1133">Transmembrane helix</keyword>
<keyword evidence="4" id="KW-0997">Cell inner membrane</keyword>
<protein>
    <submittedName>
        <fullName evidence="10">ABC transporter permease</fullName>
    </submittedName>
</protein>
<sequence>MIGASREMVRRHGGWWVANAVVSALVMVFLLAPVLAVIPLSFSSGTFLHYPLPGLSLRWYDEVLASGPWRRALMNSLIVASSSAALASVLGISAALGISRLSGKLATALTAFLLAPMIAPVIIVAFGLFILFSQFGLVATYTGLILAHTLVATPMVLITVSAALRTLDPRLARASASLGASPVRGFFTVTLPLILPGVLSGVLLAFVTSFDEIVLTLFISGPEQRTLPRYIFENLRENIDPSIIVVSTFLVVFAAVLLFVMQALRGRAGTA</sequence>
<dbReference type="RefSeq" id="WP_258732642.1">
    <property type="nucleotide sequence ID" value="NZ_JANTHZ010000003.1"/>
</dbReference>
<dbReference type="GO" id="GO:0005886">
    <property type="term" value="C:plasma membrane"/>
    <property type="evidence" value="ECO:0007669"/>
    <property type="project" value="UniProtKB-SubCell"/>
</dbReference>
<comment type="subcellular location">
    <subcellularLocation>
        <location evidence="1">Cell inner membrane</location>
        <topology evidence="1">Multi-pass membrane protein</topology>
    </subcellularLocation>
    <subcellularLocation>
        <location evidence="8">Cell membrane</location>
        <topology evidence="8">Multi-pass membrane protein</topology>
    </subcellularLocation>
</comment>
<keyword evidence="2 8" id="KW-0813">Transport</keyword>
<feature type="transmembrane region" description="Helical" evidence="8">
    <location>
        <begin position="16"/>
        <end position="42"/>
    </location>
</feature>
<dbReference type="CDD" id="cd06261">
    <property type="entry name" value="TM_PBP2"/>
    <property type="match status" value="1"/>
</dbReference>
<dbReference type="PANTHER" id="PTHR43357">
    <property type="entry name" value="INNER MEMBRANE ABC TRANSPORTER PERMEASE PROTEIN YDCV"/>
    <property type="match status" value="1"/>
</dbReference>
<reference evidence="10" key="1">
    <citation type="submission" date="2022-08" db="EMBL/GenBank/DDBJ databases">
        <authorList>
            <person name="Li F."/>
        </authorList>
    </citation>
    <scope>NUCLEOTIDE SEQUENCE</scope>
    <source>
        <strain evidence="10">MQZ15Z-1</strain>
    </source>
</reference>
<dbReference type="GO" id="GO:0055085">
    <property type="term" value="P:transmembrane transport"/>
    <property type="evidence" value="ECO:0007669"/>
    <property type="project" value="InterPro"/>
</dbReference>
<keyword evidence="5 8" id="KW-0812">Transmembrane</keyword>
<evidence type="ECO:0000256" key="4">
    <source>
        <dbReference type="ARBA" id="ARBA00022519"/>
    </source>
</evidence>
<name>A0A9X2PGD9_9HYPH</name>